<reference evidence="2" key="1">
    <citation type="submission" date="2021-06" db="EMBL/GenBank/DDBJ databases">
        <authorList>
            <person name="Hodson N. C."/>
            <person name="Mongue J. A."/>
            <person name="Jaron S. K."/>
        </authorList>
    </citation>
    <scope>NUCLEOTIDE SEQUENCE</scope>
</reference>
<comment type="caution">
    <text evidence="2">The sequence shown here is derived from an EMBL/GenBank/DDBJ whole genome shotgun (WGS) entry which is preliminary data.</text>
</comment>
<keyword evidence="1" id="KW-0472">Membrane</keyword>
<dbReference type="Proteomes" id="UP000708208">
    <property type="component" value="Unassembled WGS sequence"/>
</dbReference>
<organism evidence="2 3">
    <name type="scientific">Allacma fusca</name>
    <dbReference type="NCBI Taxonomy" id="39272"/>
    <lineage>
        <taxon>Eukaryota</taxon>
        <taxon>Metazoa</taxon>
        <taxon>Ecdysozoa</taxon>
        <taxon>Arthropoda</taxon>
        <taxon>Hexapoda</taxon>
        <taxon>Collembola</taxon>
        <taxon>Symphypleona</taxon>
        <taxon>Sminthuridae</taxon>
        <taxon>Allacma</taxon>
    </lineage>
</organism>
<dbReference type="OrthoDB" id="6022667at2759"/>
<keyword evidence="3" id="KW-1185">Reference proteome</keyword>
<feature type="transmembrane region" description="Helical" evidence="1">
    <location>
        <begin position="17"/>
        <end position="39"/>
    </location>
</feature>
<dbReference type="EMBL" id="CAJVCH010535415">
    <property type="protein sequence ID" value="CAG7825202.1"/>
    <property type="molecule type" value="Genomic_DNA"/>
</dbReference>
<feature type="non-terminal residue" evidence="2">
    <location>
        <position position="1"/>
    </location>
</feature>
<accession>A0A8J2L470</accession>
<keyword evidence="1" id="KW-0812">Transmembrane</keyword>
<keyword evidence="1" id="KW-1133">Transmembrane helix</keyword>
<dbReference type="AlphaFoldDB" id="A0A8J2L470"/>
<evidence type="ECO:0000313" key="3">
    <source>
        <dbReference type="Proteomes" id="UP000708208"/>
    </source>
</evidence>
<protein>
    <submittedName>
        <fullName evidence="2">Uncharacterized protein</fullName>
    </submittedName>
</protein>
<evidence type="ECO:0000256" key="1">
    <source>
        <dbReference type="SAM" id="Phobius"/>
    </source>
</evidence>
<evidence type="ECO:0000313" key="2">
    <source>
        <dbReference type="EMBL" id="CAG7825202.1"/>
    </source>
</evidence>
<name>A0A8J2L470_9HEXA</name>
<sequence length="70" mass="8326">ISIRKQNRHRSGHVYTIIYHLSIADLCVTFWCILGEAFWHYRMLVKIRCIFLSEDLRGKALWSQINLFGS</sequence>
<gene>
    <name evidence="2" type="ORF">AFUS01_LOCUS35326</name>
</gene>
<proteinExistence type="predicted"/>